<evidence type="ECO:0000256" key="2">
    <source>
        <dbReference type="ARBA" id="ARBA00022692"/>
    </source>
</evidence>
<dbReference type="GO" id="GO:0005886">
    <property type="term" value="C:plasma membrane"/>
    <property type="evidence" value="ECO:0007669"/>
    <property type="project" value="TreeGrafter"/>
</dbReference>
<dbReference type="AlphaFoldDB" id="A0A7L9FG98"/>
<dbReference type="GeneID" id="59149937"/>
<feature type="transmembrane region" description="Helical" evidence="5">
    <location>
        <begin position="280"/>
        <end position="302"/>
    </location>
</feature>
<dbReference type="KEGG" id="thel:IG193_08535"/>
<feature type="transmembrane region" description="Helical" evidence="5">
    <location>
        <begin position="58"/>
        <end position="86"/>
    </location>
</feature>
<protein>
    <submittedName>
        <fullName evidence="6">DASS family sodium-coupled anion symporter</fullName>
    </submittedName>
</protein>
<feature type="transmembrane region" description="Helical" evidence="5">
    <location>
        <begin position="135"/>
        <end position="168"/>
    </location>
</feature>
<feature type="transmembrane region" description="Helical" evidence="5">
    <location>
        <begin position="227"/>
        <end position="250"/>
    </location>
</feature>
<dbReference type="Proteomes" id="UP000594121">
    <property type="component" value="Chromosome"/>
</dbReference>
<keyword evidence="4 5" id="KW-0472">Membrane</keyword>
<evidence type="ECO:0000313" key="6">
    <source>
        <dbReference type="EMBL" id="QOJ78779.1"/>
    </source>
</evidence>
<proteinExistence type="predicted"/>
<dbReference type="Pfam" id="PF00939">
    <property type="entry name" value="Na_sulph_symp"/>
    <property type="match status" value="1"/>
</dbReference>
<dbReference type="GO" id="GO:1905039">
    <property type="term" value="P:carboxylic acid transmembrane transport"/>
    <property type="evidence" value="ECO:0007669"/>
    <property type="project" value="UniProtKB-ARBA"/>
</dbReference>
<dbReference type="InParanoid" id="A0A7L9FG98"/>
<evidence type="ECO:0000256" key="4">
    <source>
        <dbReference type="ARBA" id="ARBA00023136"/>
    </source>
</evidence>
<evidence type="ECO:0000313" key="7">
    <source>
        <dbReference type="Proteomes" id="UP000594121"/>
    </source>
</evidence>
<dbReference type="NCBIfam" id="TIGR00785">
    <property type="entry name" value="dass"/>
    <property type="match status" value="1"/>
</dbReference>
<dbReference type="EMBL" id="CP062310">
    <property type="protein sequence ID" value="QOJ78779.1"/>
    <property type="molecule type" value="Genomic_DNA"/>
</dbReference>
<keyword evidence="3 5" id="KW-1133">Transmembrane helix</keyword>
<dbReference type="RefSeq" id="WP_192818751.1">
    <property type="nucleotide sequence ID" value="NZ_CP062310.1"/>
</dbReference>
<evidence type="ECO:0000256" key="1">
    <source>
        <dbReference type="ARBA" id="ARBA00004141"/>
    </source>
</evidence>
<keyword evidence="2 5" id="KW-0812">Transmembrane</keyword>
<feature type="transmembrane region" description="Helical" evidence="5">
    <location>
        <begin position="431"/>
        <end position="452"/>
    </location>
</feature>
<organism evidence="6 7">
    <name type="scientific">Infirmifilum lucidum</name>
    <dbReference type="NCBI Taxonomy" id="2776706"/>
    <lineage>
        <taxon>Archaea</taxon>
        <taxon>Thermoproteota</taxon>
        <taxon>Thermoprotei</taxon>
        <taxon>Thermofilales</taxon>
        <taxon>Thermofilaceae</taxon>
        <taxon>Infirmifilum</taxon>
    </lineage>
</organism>
<feature type="transmembrane region" description="Helical" evidence="5">
    <location>
        <begin position="482"/>
        <end position="502"/>
    </location>
</feature>
<dbReference type="PANTHER" id="PTHR10283">
    <property type="entry name" value="SOLUTE CARRIER FAMILY 13 MEMBER"/>
    <property type="match status" value="1"/>
</dbReference>
<gene>
    <name evidence="6" type="ORF">IG193_08535</name>
</gene>
<feature type="transmembrane region" description="Helical" evidence="5">
    <location>
        <begin position="98"/>
        <end position="115"/>
    </location>
</feature>
<accession>A0A7L9FG98</accession>
<reference evidence="6 7" key="1">
    <citation type="submission" date="2020-10" db="EMBL/GenBank/DDBJ databases">
        <title>Thermofilum lucidum 3507LT sp. nov. a novel member of Thermofilaceae family isolated from Chile hot spring, and proposal of description order Thermofilales.</title>
        <authorList>
            <person name="Zayulina K.S."/>
            <person name="Elcheninov A.G."/>
            <person name="Toshchakov S.V."/>
            <person name="Kublanov I.V."/>
        </authorList>
    </citation>
    <scope>NUCLEOTIDE SEQUENCE [LARGE SCALE GENOMIC DNA]</scope>
    <source>
        <strain evidence="6 7">3507LT</strain>
    </source>
</reference>
<comment type="subcellular location">
    <subcellularLocation>
        <location evidence="1">Membrane</location>
        <topology evidence="1">Multi-pass membrane protein</topology>
    </subcellularLocation>
</comment>
<dbReference type="InterPro" id="IPR001898">
    <property type="entry name" value="SLC13A/DASS"/>
</dbReference>
<evidence type="ECO:0000256" key="3">
    <source>
        <dbReference type="ARBA" id="ARBA00022989"/>
    </source>
</evidence>
<feature type="transmembrane region" description="Helical" evidence="5">
    <location>
        <begin position="322"/>
        <end position="339"/>
    </location>
</feature>
<dbReference type="GO" id="GO:0008514">
    <property type="term" value="F:organic anion transmembrane transporter activity"/>
    <property type="evidence" value="ECO:0007669"/>
    <property type="project" value="UniProtKB-ARBA"/>
</dbReference>
<evidence type="ECO:0000256" key="5">
    <source>
        <dbReference type="SAM" id="Phobius"/>
    </source>
</evidence>
<name>A0A7L9FG98_9CREN</name>
<keyword evidence="7" id="KW-1185">Reference proteome</keyword>
<sequence>MSKRVSGKTLGLALGPLFLVALLLSPPLPGALEAAQRARLPSYTHVHFSLGVLLWTATWWVSECVPLGLAGLVPVIAFSMAGILAWKEALVSFMDPTIWIFMGGFTIAQAFKVWGLDRRIAVRVGSLYRGSRPELLAFFAAALPTFILTISGSITAATSIVFPIVLALLRSMGFKPGSRYAEATMLALGQAATAGAMLFLVSTPPNLIAKKVIEDAVPGFNLTFIDWLVVGTPHALIGLVLTWAVVFALVKPEVVGTSEARRQLLREAESLPSMSRGEKMVLAVFAMTLILWIAPGLAAILAAGNPQLEPLAANMRKLLPEAAPAVLAILLLGLLRASGRPLLTWKDIEEGIDWNVVFLFGGGIALSKGLEKGGFAHWVSQVASAALGAKPTEWQLIAVSALMGFAITYPASNTASALISAPIAATIARALGYNPVPAVIATALACSISSALPSTTPPMAMIYGSGMVSMKNMFKVGMVADTLRLVLLILLTPYLANTLLAIKGYKAP</sequence>
<dbReference type="PANTHER" id="PTHR10283:SF82">
    <property type="entry name" value="SOLUTE CARRIER FAMILY 13 MEMBER 2"/>
    <property type="match status" value="1"/>
</dbReference>